<gene>
    <name evidence="2" type="ORF">SAMN05421757_102502</name>
</gene>
<dbReference type="InterPro" id="IPR001173">
    <property type="entry name" value="Glyco_trans_2-like"/>
</dbReference>
<keyword evidence="2" id="KW-0808">Transferase</keyword>
<keyword evidence="3" id="KW-1185">Reference proteome</keyword>
<sequence>MPKASIVVPAYNVAATLPATLQSLRAQTFADYEIVLVDDGSTDETLEIAQSFDCDRLRIVEQANRGLAGARNSGIAAARGELVGFCDSDDLWHPTKLERHVRHLDARPEVGVSYSASAMIDEAGLPLGLSQTPRLTNIDAAHIFRRNPVGNGSAPVIRRAALDAIAWRPAGEFIRDWWFDESFRQSEDIECWLRMALTTDWAFEGIRGDLTLYRINSGGLSAGVEAQFRAWERLVEKLTPLAPGFFERHTPAARAYQLRYLCRRAISDGDAAAAATLARRSFQSSRRPLWEEPAKSATTFAAALALGALGADRFQSLRNAVSGRTATSDQTL</sequence>
<dbReference type="SUPFAM" id="SSF53448">
    <property type="entry name" value="Nucleotide-diphospho-sugar transferases"/>
    <property type="match status" value="1"/>
</dbReference>
<dbReference type="PANTHER" id="PTHR43685">
    <property type="entry name" value="GLYCOSYLTRANSFERASE"/>
    <property type="match status" value="1"/>
</dbReference>
<dbReference type="Gene3D" id="3.90.550.10">
    <property type="entry name" value="Spore Coat Polysaccharide Biosynthesis Protein SpsA, Chain A"/>
    <property type="match status" value="1"/>
</dbReference>
<evidence type="ECO:0000313" key="3">
    <source>
        <dbReference type="Proteomes" id="UP000198426"/>
    </source>
</evidence>
<dbReference type="Pfam" id="PF00535">
    <property type="entry name" value="Glycos_transf_2"/>
    <property type="match status" value="1"/>
</dbReference>
<dbReference type="OrthoDB" id="5291101at2"/>
<organism evidence="2 3">
    <name type="scientific">Tropicimonas sediminicola</name>
    <dbReference type="NCBI Taxonomy" id="1031541"/>
    <lineage>
        <taxon>Bacteria</taxon>
        <taxon>Pseudomonadati</taxon>
        <taxon>Pseudomonadota</taxon>
        <taxon>Alphaproteobacteria</taxon>
        <taxon>Rhodobacterales</taxon>
        <taxon>Roseobacteraceae</taxon>
        <taxon>Tropicimonas</taxon>
    </lineage>
</organism>
<dbReference type="CDD" id="cd00761">
    <property type="entry name" value="Glyco_tranf_GTA_type"/>
    <property type="match status" value="1"/>
</dbReference>
<dbReference type="GO" id="GO:0044010">
    <property type="term" value="P:single-species biofilm formation"/>
    <property type="evidence" value="ECO:0007669"/>
    <property type="project" value="TreeGrafter"/>
</dbReference>
<dbReference type="PANTHER" id="PTHR43685:SF2">
    <property type="entry name" value="GLYCOSYLTRANSFERASE 2-LIKE DOMAIN-CONTAINING PROTEIN"/>
    <property type="match status" value="1"/>
</dbReference>
<dbReference type="InterPro" id="IPR029044">
    <property type="entry name" value="Nucleotide-diphossugar_trans"/>
</dbReference>
<feature type="domain" description="Glycosyltransferase 2-like" evidence="1">
    <location>
        <begin position="5"/>
        <end position="162"/>
    </location>
</feature>
<dbReference type="InterPro" id="IPR050834">
    <property type="entry name" value="Glycosyltransf_2"/>
</dbReference>
<reference evidence="2 3" key="1">
    <citation type="submission" date="2017-06" db="EMBL/GenBank/DDBJ databases">
        <authorList>
            <person name="Kim H.J."/>
            <person name="Triplett B.A."/>
        </authorList>
    </citation>
    <scope>NUCLEOTIDE SEQUENCE [LARGE SCALE GENOMIC DNA]</scope>
    <source>
        <strain evidence="2 3">DSM 29339</strain>
    </source>
</reference>
<dbReference type="EMBL" id="FZOY01000002">
    <property type="protein sequence ID" value="SNS51963.1"/>
    <property type="molecule type" value="Genomic_DNA"/>
</dbReference>
<accession>A0A239F6P2</accession>
<dbReference type="AlphaFoldDB" id="A0A239F6P2"/>
<evidence type="ECO:0000259" key="1">
    <source>
        <dbReference type="Pfam" id="PF00535"/>
    </source>
</evidence>
<proteinExistence type="predicted"/>
<dbReference type="Proteomes" id="UP000198426">
    <property type="component" value="Unassembled WGS sequence"/>
</dbReference>
<dbReference type="RefSeq" id="WP_089232230.1">
    <property type="nucleotide sequence ID" value="NZ_FZOY01000002.1"/>
</dbReference>
<protein>
    <submittedName>
        <fullName evidence="2">Glycosyl transferase family 2</fullName>
    </submittedName>
</protein>
<evidence type="ECO:0000313" key="2">
    <source>
        <dbReference type="EMBL" id="SNS51963.1"/>
    </source>
</evidence>
<name>A0A239F6P2_9RHOB</name>
<dbReference type="GO" id="GO:0016740">
    <property type="term" value="F:transferase activity"/>
    <property type="evidence" value="ECO:0007669"/>
    <property type="project" value="UniProtKB-KW"/>
</dbReference>